<feature type="compositionally biased region" description="Polar residues" evidence="5">
    <location>
        <begin position="124"/>
        <end position="143"/>
    </location>
</feature>
<organism evidence="7 8">
    <name type="scientific">Glycine soja</name>
    <name type="common">Wild soybean</name>
    <dbReference type="NCBI Taxonomy" id="3848"/>
    <lineage>
        <taxon>Eukaryota</taxon>
        <taxon>Viridiplantae</taxon>
        <taxon>Streptophyta</taxon>
        <taxon>Embryophyta</taxon>
        <taxon>Tracheophyta</taxon>
        <taxon>Spermatophyta</taxon>
        <taxon>Magnoliopsida</taxon>
        <taxon>eudicotyledons</taxon>
        <taxon>Gunneridae</taxon>
        <taxon>Pentapetalae</taxon>
        <taxon>rosids</taxon>
        <taxon>fabids</taxon>
        <taxon>Fabales</taxon>
        <taxon>Fabaceae</taxon>
        <taxon>Papilionoideae</taxon>
        <taxon>50 kb inversion clade</taxon>
        <taxon>NPAAA clade</taxon>
        <taxon>indigoferoid/millettioid clade</taxon>
        <taxon>Phaseoleae</taxon>
        <taxon>Glycine</taxon>
        <taxon>Glycine subgen. Soja</taxon>
    </lineage>
</organism>
<keyword evidence="3" id="KW-0862">Zinc</keyword>
<sequence>MKKCELCKVPARIFCESDQASLCWDCDAKVHSANFLVARHVRTLLCRTCRSPTPWKASGASLAHAASVCDRCAAAEETEESEAGNDDEPDTEDDDDVDNQVVPWSSTPPPPPPSSSSGSECSECKNNVASFSASEQETTTSSLKRQREDDDDASSDPDPSLSLEIRVLRRVGRLNGGCV</sequence>
<feature type="compositionally biased region" description="Acidic residues" evidence="5">
    <location>
        <begin position="76"/>
        <end position="98"/>
    </location>
</feature>
<name>A0A445HN84_GLYSO</name>
<keyword evidence="2 4" id="KW-0863">Zinc-finger</keyword>
<dbReference type="Proteomes" id="UP000289340">
    <property type="component" value="Chromosome 12"/>
</dbReference>
<keyword evidence="8" id="KW-1185">Reference proteome</keyword>
<dbReference type="Pfam" id="PF00643">
    <property type="entry name" value="zf-B_box"/>
    <property type="match status" value="1"/>
</dbReference>
<evidence type="ECO:0000256" key="3">
    <source>
        <dbReference type="ARBA" id="ARBA00022833"/>
    </source>
</evidence>
<evidence type="ECO:0000259" key="6">
    <source>
        <dbReference type="PROSITE" id="PS50119"/>
    </source>
</evidence>
<dbReference type="Gramene" id="XM_028337081.1">
    <property type="protein sequence ID" value="XP_028192882.1"/>
    <property type="gene ID" value="LOC114378484"/>
</dbReference>
<dbReference type="CDD" id="cd19821">
    <property type="entry name" value="Bbox1_BBX-like"/>
    <property type="match status" value="1"/>
</dbReference>
<dbReference type="SMART" id="SM00336">
    <property type="entry name" value="BBOX"/>
    <property type="match status" value="1"/>
</dbReference>
<dbReference type="InterPro" id="IPR049808">
    <property type="entry name" value="CONSTANS-like_Bbox1"/>
</dbReference>
<comment type="caution">
    <text evidence="7">The sequence shown here is derived from an EMBL/GenBank/DDBJ whole genome shotgun (WGS) entry which is preliminary data.</text>
</comment>
<evidence type="ECO:0000256" key="4">
    <source>
        <dbReference type="PROSITE-ProRule" id="PRU00024"/>
    </source>
</evidence>
<dbReference type="PROSITE" id="PS50119">
    <property type="entry name" value="ZF_BBOX"/>
    <property type="match status" value="1"/>
</dbReference>
<proteinExistence type="predicted"/>
<evidence type="ECO:0000256" key="1">
    <source>
        <dbReference type="ARBA" id="ARBA00022723"/>
    </source>
</evidence>
<gene>
    <name evidence="7" type="ORF">D0Y65_033919</name>
</gene>
<reference evidence="7 8" key="1">
    <citation type="submission" date="2018-09" db="EMBL/GenBank/DDBJ databases">
        <title>A high-quality reference genome of wild soybean provides a powerful tool to mine soybean genomes.</title>
        <authorList>
            <person name="Xie M."/>
            <person name="Chung C.Y.L."/>
            <person name="Li M.-W."/>
            <person name="Wong F.-L."/>
            <person name="Chan T.-F."/>
            <person name="Lam H.-M."/>
        </authorList>
    </citation>
    <scope>NUCLEOTIDE SEQUENCE [LARGE SCALE GENOMIC DNA]</scope>
    <source>
        <strain evidence="8">cv. W05</strain>
        <tissue evidence="7">Hypocotyl of etiolated seedlings</tissue>
    </source>
</reference>
<evidence type="ECO:0000256" key="2">
    <source>
        <dbReference type="ARBA" id="ARBA00022771"/>
    </source>
</evidence>
<accession>A0A445HN84</accession>
<dbReference type="EMBL" id="QZWG01000012">
    <property type="protein sequence ID" value="RZB75238.1"/>
    <property type="molecule type" value="Genomic_DNA"/>
</dbReference>
<dbReference type="PANTHER" id="PTHR31717:SF116">
    <property type="entry name" value="B-BOX TYPE ZINC FINGER PROTEIN"/>
    <property type="match status" value="1"/>
</dbReference>
<dbReference type="AlphaFoldDB" id="A0A445HN84"/>
<keyword evidence="1" id="KW-0479">Metal-binding</keyword>
<dbReference type="GO" id="GO:0008270">
    <property type="term" value="F:zinc ion binding"/>
    <property type="evidence" value="ECO:0007669"/>
    <property type="project" value="UniProtKB-KW"/>
</dbReference>
<dbReference type="PANTHER" id="PTHR31717">
    <property type="entry name" value="ZINC FINGER PROTEIN CONSTANS-LIKE 10"/>
    <property type="match status" value="1"/>
</dbReference>
<evidence type="ECO:0000313" key="7">
    <source>
        <dbReference type="EMBL" id="RZB75238.1"/>
    </source>
</evidence>
<evidence type="ECO:0000256" key="5">
    <source>
        <dbReference type="SAM" id="MobiDB-lite"/>
    </source>
</evidence>
<feature type="region of interest" description="Disordered" evidence="5">
    <location>
        <begin position="76"/>
        <end position="163"/>
    </location>
</feature>
<protein>
    <submittedName>
        <fullName evidence="7">B-box domain protein 30 isoform B</fullName>
    </submittedName>
</protein>
<dbReference type="InterPro" id="IPR000315">
    <property type="entry name" value="Znf_B-box"/>
</dbReference>
<evidence type="ECO:0000313" key="8">
    <source>
        <dbReference type="Proteomes" id="UP000289340"/>
    </source>
</evidence>
<feature type="domain" description="B box-type" evidence="6">
    <location>
        <begin position="1"/>
        <end position="45"/>
    </location>
</feature>